<dbReference type="Pfam" id="PF00275">
    <property type="entry name" value="EPSP_synthase"/>
    <property type="match status" value="1"/>
</dbReference>
<feature type="binding site" evidence="7">
    <location>
        <position position="331"/>
    </location>
    <ligand>
        <name>3-phosphoshikimate</name>
        <dbReference type="ChEBI" id="CHEBI:145989"/>
    </ligand>
</feature>
<dbReference type="Proteomes" id="UP000179243">
    <property type="component" value="Unassembled WGS sequence"/>
</dbReference>
<comment type="caution">
    <text evidence="7">Lacks conserved residue(s) required for the propagation of feature annotation.</text>
</comment>
<keyword evidence="3 7" id="KW-0028">Amino-acid biosynthesis</keyword>
<dbReference type="SUPFAM" id="SSF55205">
    <property type="entry name" value="EPT/RTPC-like"/>
    <property type="match status" value="1"/>
</dbReference>
<feature type="binding site" evidence="7">
    <location>
        <position position="92"/>
    </location>
    <ligand>
        <name>phosphoenolpyruvate</name>
        <dbReference type="ChEBI" id="CHEBI:58702"/>
    </ligand>
</feature>
<dbReference type="EC" id="2.5.1.19" evidence="7"/>
<feature type="binding site" evidence="7">
    <location>
        <position position="335"/>
    </location>
    <ligand>
        <name>3-phosphoshikimate</name>
        <dbReference type="ChEBI" id="CHEBI:145989"/>
    </ligand>
</feature>
<dbReference type="PANTHER" id="PTHR21090:SF5">
    <property type="entry name" value="PENTAFUNCTIONAL AROM POLYPEPTIDE"/>
    <property type="match status" value="1"/>
</dbReference>
<dbReference type="GO" id="GO:0003866">
    <property type="term" value="F:3-phosphoshikimate 1-carboxyvinyltransferase activity"/>
    <property type="evidence" value="ECO:0007669"/>
    <property type="project" value="UniProtKB-UniRule"/>
</dbReference>
<comment type="similarity">
    <text evidence="2 7">Belongs to the EPSP synthase family.</text>
</comment>
<feature type="binding site" evidence="7">
    <location>
        <position position="167"/>
    </location>
    <ligand>
        <name>phosphoenolpyruvate</name>
        <dbReference type="ChEBI" id="CHEBI:58702"/>
    </ligand>
</feature>
<dbReference type="GO" id="GO:0005737">
    <property type="term" value="C:cytoplasm"/>
    <property type="evidence" value="ECO:0007669"/>
    <property type="project" value="UniProtKB-SubCell"/>
</dbReference>
<evidence type="ECO:0000256" key="6">
    <source>
        <dbReference type="ARBA" id="ARBA00044633"/>
    </source>
</evidence>
<feature type="binding site" evidence="7">
    <location>
        <position position="20"/>
    </location>
    <ligand>
        <name>3-phosphoshikimate</name>
        <dbReference type="ChEBI" id="CHEBI:145989"/>
    </ligand>
</feature>
<comment type="pathway">
    <text evidence="1 7">Metabolic intermediate biosynthesis; chorismate biosynthesis; chorismate from D-erythrose 4-phosphate and phosphoenolpyruvate: step 6/7.</text>
</comment>
<dbReference type="GO" id="GO:0009423">
    <property type="term" value="P:chorismate biosynthetic process"/>
    <property type="evidence" value="ECO:0007669"/>
    <property type="project" value="UniProtKB-UniRule"/>
</dbReference>
<comment type="catalytic activity">
    <reaction evidence="6">
        <text>3-phosphoshikimate + phosphoenolpyruvate = 5-O-(1-carboxyvinyl)-3-phosphoshikimate + phosphate</text>
        <dbReference type="Rhea" id="RHEA:21256"/>
        <dbReference type="ChEBI" id="CHEBI:43474"/>
        <dbReference type="ChEBI" id="CHEBI:57701"/>
        <dbReference type="ChEBI" id="CHEBI:58702"/>
        <dbReference type="ChEBI" id="CHEBI:145989"/>
        <dbReference type="EC" id="2.5.1.19"/>
    </reaction>
    <physiologicalReaction direction="left-to-right" evidence="6">
        <dbReference type="Rhea" id="RHEA:21257"/>
    </physiologicalReaction>
</comment>
<evidence type="ECO:0000256" key="7">
    <source>
        <dbReference type="HAMAP-Rule" id="MF_00210"/>
    </source>
</evidence>
<comment type="function">
    <text evidence="7">Catalyzes the transfer of the enolpyruvyl moiety of phosphoenolpyruvate (PEP) to the 5-hydroxyl of shikimate-3-phosphate (S3P) to produce enolpyruvyl shikimate-3-phosphate and inorganic phosphate.</text>
</comment>
<evidence type="ECO:0000259" key="8">
    <source>
        <dbReference type="Pfam" id="PF00275"/>
    </source>
</evidence>
<evidence type="ECO:0000313" key="9">
    <source>
        <dbReference type="EMBL" id="OGK00029.1"/>
    </source>
</evidence>
<dbReference type="PROSITE" id="PS00885">
    <property type="entry name" value="EPSP_SYNTHASE_2"/>
    <property type="match status" value="1"/>
</dbReference>
<comment type="subcellular location">
    <subcellularLocation>
        <location evidence="7">Cytoplasm</location>
    </subcellularLocation>
</comment>
<dbReference type="UniPathway" id="UPA00053">
    <property type="reaction ID" value="UER00089"/>
</dbReference>
<comment type="caution">
    <text evidence="9">The sequence shown here is derived from an EMBL/GenBank/DDBJ whole genome shotgun (WGS) entry which is preliminary data.</text>
</comment>
<evidence type="ECO:0000256" key="1">
    <source>
        <dbReference type="ARBA" id="ARBA00004811"/>
    </source>
</evidence>
<feature type="binding site" evidence="7">
    <location>
        <position position="167"/>
    </location>
    <ligand>
        <name>3-phosphoshikimate</name>
        <dbReference type="ChEBI" id="CHEBI:145989"/>
    </ligand>
</feature>
<organism evidence="9 10">
    <name type="scientific">Candidatus Raymondbacteria bacterium RIFOXYD12_FULL_49_13</name>
    <dbReference type="NCBI Taxonomy" id="1817890"/>
    <lineage>
        <taxon>Bacteria</taxon>
        <taxon>Raymondiibacteriota</taxon>
    </lineage>
</organism>
<feature type="binding site" evidence="7">
    <location>
        <position position="21"/>
    </location>
    <ligand>
        <name>3-phosphoshikimate</name>
        <dbReference type="ChEBI" id="CHEBI:145989"/>
    </ligand>
</feature>
<dbReference type="InterPro" id="IPR001986">
    <property type="entry name" value="Enolpyruvate_Tfrase_dom"/>
</dbReference>
<reference evidence="9 10" key="1">
    <citation type="journal article" date="2016" name="Nat. Commun.">
        <title>Thousands of microbial genomes shed light on interconnected biogeochemical processes in an aquifer system.</title>
        <authorList>
            <person name="Anantharaman K."/>
            <person name="Brown C.T."/>
            <person name="Hug L.A."/>
            <person name="Sharon I."/>
            <person name="Castelle C.J."/>
            <person name="Probst A.J."/>
            <person name="Thomas B.C."/>
            <person name="Singh A."/>
            <person name="Wilkins M.J."/>
            <person name="Karaoz U."/>
            <person name="Brodie E.L."/>
            <person name="Williams K.H."/>
            <person name="Hubbard S.S."/>
            <person name="Banfield J.F."/>
        </authorList>
    </citation>
    <scope>NUCLEOTIDE SEQUENCE [LARGE SCALE GENOMIC DNA]</scope>
</reference>
<dbReference type="GO" id="GO:0008652">
    <property type="term" value="P:amino acid biosynthetic process"/>
    <property type="evidence" value="ECO:0007669"/>
    <property type="project" value="UniProtKB-KW"/>
</dbReference>
<dbReference type="Gene3D" id="3.65.10.10">
    <property type="entry name" value="Enolpyruvate transferase domain"/>
    <property type="match status" value="2"/>
</dbReference>
<feature type="binding site" evidence="7">
    <location>
        <position position="165"/>
    </location>
    <ligand>
        <name>3-phosphoshikimate</name>
        <dbReference type="ChEBI" id="CHEBI:145989"/>
    </ligand>
</feature>
<feature type="active site" description="Proton acceptor" evidence="7">
    <location>
        <position position="308"/>
    </location>
</feature>
<name>A0A1F7F057_UNCRA</name>
<dbReference type="EMBL" id="MFYX01000155">
    <property type="protein sequence ID" value="OGK00029.1"/>
    <property type="molecule type" value="Genomic_DNA"/>
</dbReference>
<accession>A0A1F7F057</accession>
<dbReference type="CDD" id="cd01556">
    <property type="entry name" value="EPSP_synthase"/>
    <property type="match status" value="1"/>
</dbReference>
<protein>
    <recommendedName>
        <fullName evidence="7">3-phosphoshikimate 1-carboxyvinyltransferase</fullName>
        <ecNumber evidence="7">2.5.1.19</ecNumber>
    </recommendedName>
    <alternativeName>
        <fullName evidence="7">5-enolpyruvylshikimate-3-phosphate synthase</fullName>
        <shortName evidence="7">EPSP synthase</shortName>
        <shortName evidence="7">EPSPS</shortName>
    </alternativeName>
</protein>
<evidence type="ECO:0000256" key="2">
    <source>
        <dbReference type="ARBA" id="ARBA00009948"/>
    </source>
</evidence>
<dbReference type="NCBIfam" id="TIGR01356">
    <property type="entry name" value="aroA"/>
    <property type="match status" value="1"/>
</dbReference>
<keyword evidence="7" id="KW-0963">Cytoplasm</keyword>
<dbReference type="InterPro" id="IPR006264">
    <property type="entry name" value="EPSP_synthase"/>
</dbReference>
<comment type="subunit">
    <text evidence="7">Monomer.</text>
</comment>
<feature type="binding site" evidence="7">
    <location>
        <position position="380"/>
    </location>
    <ligand>
        <name>phosphoenolpyruvate</name>
        <dbReference type="ChEBI" id="CHEBI:58702"/>
    </ligand>
</feature>
<dbReference type="InterPro" id="IPR013792">
    <property type="entry name" value="RNA3'P_cycl/enolpyr_Trfase_a/b"/>
</dbReference>
<proteinExistence type="inferred from homology"/>
<evidence type="ECO:0000313" key="10">
    <source>
        <dbReference type="Proteomes" id="UP000179243"/>
    </source>
</evidence>
<feature type="binding site" evidence="7">
    <location>
        <position position="339"/>
    </location>
    <ligand>
        <name>phosphoenolpyruvate</name>
        <dbReference type="ChEBI" id="CHEBI:58702"/>
    </ligand>
</feature>
<feature type="binding site" evidence="7">
    <location>
        <position position="120"/>
    </location>
    <ligand>
        <name>phosphoenolpyruvate</name>
        <dbReference type="ChEBI" id="CHEBI:58702"/>
    </ligand>
</feature>
<evidence type="ECO:0000256" key="3">
    <source>
        <dbReference type="ARBA" id="ARBA00022605"/>
    </source>
</evidence>
<dbReference type="HAMAP" id="MF_00210">
    <property type="entry name" value="EPSP_synth"/>
    <property type="match status" value="1"/>
</dbReference>
<dbReference type="InterPro" id="IPR023193">
    <property type="entry name" value="EPSP_synthase_CS"/>
</dbReference>
<dbReference type="InterPro" id="IPR036968">
    <property type="entry name" value="Enolpyruvate_Tfrase_sf"/>
</dbReference>
<feature type="binding site" evidence="7">
    <location>
        <position position="166"/>
    </location>
    <ligand>
        <name>3-phosphoshikimate</name>
        <dbReference type="ChEBI" id="CHEBI:145989"/>
    </ligand>
</feature>
<keyword evidence="4 7" id="KW-0808">Transferase</keyword>
<dbReference type="PANTHER" id="PTHR21090">
    <property type="entry name" value="AROM/DEHYDROQUINATE SYNTHASE"/>
    <property type="match status" value="1"/>
</dbReference>
<dbReference type="AlphaFoldDB" id="A0A1F7F057"/>
<keyword evidence="5 7" id="KW-0057">Aromatic amino acid biosynthesis</keyword>
<sequence>MDFKVKQSPVNGVMRIPASKSHTIRAAAIASMAKGASVIHNPLISADTMACYEAIKALGADVSGTDTWTIKGLDGHPALRAPGTPIDVKNSGTTLSILTSIAALSSTPIELDGDESIRSRPLQPLLTALKGLGAQRAESKLENGSAPIVVQGPVMGGNTSVDGTSSQFVTSLLLAAPLMRKNCDIRVSKLNEKPYVEMTLWWLKMMGIEYKQKGGRQFLVPGRQTYFGFEKSIPADFSSATFPIVAALIAPGSDVLLKGLDMNDPQGDKAVIALVQEMSGAIEVTKEGIRVKSSELEGMEIDLNAMPDALPALAVLGCCATGETEITNVPQARIKETDRIKVMCEELTKMGANIKELEDGLVIKQSSLHGAHVDGHGDHRVVMALALAGMIAEGETVISTAESAAVTFPDFQQKMQALGADIQAG</sequence>
<feature type="binding site" evidence="7">
    <location>
        <position position="20"/>
    </location>
    <ligand>
        <name>phosphoenolpyruvate</name>
        <dbReference type="ChEBI" id="CHEBI:58702"/>
    </ligand>
</feature>
<dbReference type="GO" id="GO:0009073">
    <property type="term" value="P:aromatic amino acid family biosynthetic process"/>
    <property type="evidence" value="ECO:0007669"/>
    <property type="project" value="UniProtKB-KW"/>
</dbReference>
<gene>
    <name evidence="7" type="primary">aroA</name>
    <name evidence="9" type="ORF">A2519_22125</name>
</gene>
<dbReference type="PIRSF" id="PIRSF000505">
    <property type="entry name" value="EPSPS"/>
    <property type="match status" value="1"/>
</dbReference>
<evidence type="ECO:0000256" key="4">
    <source>
        <dbReference type="ARBA" id="ARBA00022679"/>
    </source>
</evidence>
<feature type="binding site" evidence="7">
    <location>
        <position position="308"/>
    </location>
    <ligand>
        <name>3-phosphoshikimate</name>
        <dbReference type="ChEBI" id="CHEBI:145989"/>
    </ligand>
</feature>
<feature type="binding site" evidence="7">
    <location>
        <position position="25"/>
    </location>
    <ligand>
        <name>3-phosphoshikimate</name>
        <dbReference type="ChEBI" id="CHEBI:145989"/>
    </ligand>
</feature>
<evidence type="ECO:0000256" key="5">
    <source>
        <dbReference type="ARBA" id="ARBA00023141"/>
    </source>
</evidence>
<feature type="domain" description="Enolpyruvate transferase" evidence="8">
    <location>
        <begin position="6"/>
        <end position="415"/>
    </location>
</feature>